<proteinExistence type="predicted"/>
<evidence type="ECO:0000313" key="3">
    <source>
        <dbReference type="EMBL" id="PRQ04863.1"/>
    </source>
</evidence>
<name>A0A2S9YIC2_9BACT</name>
<dbReference type="GO" id="GO:0005506">
    <property type="term" value="F:iron ion binding"/>
    <property type="evidence" value="ECO:0007669"/>
    <property type="project" value="UniProtKB-ARBA"/>
</dbReference>
<dbReference type="EMBL" id="PVNL01000101">
    <property type="protein sequence ID" value="PRQ04863.1"/>
    <property type="molecule type" value="Genomic_DNA"/>
</dbReference>
<sequence>MPRSLLGLYGVSERRAEFERDGFIVIPGFASASACEQLREAAEALVEAADIASIRTAFDVRGQRHGEDPWFLESGGEVRAFLEPERDDGHARVNKLGHALHDRVPIFDQFSRTPELAALVAELGVAQPRLLQSMVIFKHPRVGGQVTAHQDATYLYTEPQSVIGLWFALEDASLDNGCLELLPGGHRLGLRKRYRREGDRTWTQILDARAWPHDGWRPVEVPAGTLVAFGGLLPHRSAANRSARSRCAYTLHVIDGVAEYAADNWLQRPPDMPLRGF</sequence>
<dbReference type="InterPro" id="IPR008775">
    <property type="entry name" value="Phytyl_CoA_dOase-like"/>
</dbReference>
<keyword evidence="3" id="KW-0560">Oxidoreductase</keyword>
<dbReference type="Proteomes" id="UP000238823">
    <property type="component" value="Unassembled WGS sequence"/>
</dbReference>
<dbReference type="PANTHER" id="PTHR20883:SF15">
    <property type="entry name" value="PHYTANOYL-COA DIOXYGENASE DOMAIN-CONTAINING PROTEIN 1"/>
    <property type="match status" value="1"/>
</dbReference>
<dbReference type="PROSITE" id="PS51257">
    <property type="entry name" value="PROKAR_LIPOPROTEIN"/>
    <property type="match status" value="1"/>
</dbReference>
<evidence type="ECO:0000256" key="1">
    <source>
        <dbReference type="ARBA" id="ARBA00022723"/>
    </source>
</evidence>
<accession>A0A2S9YIC2</accession>
<gene>
    <name evidence="3" type="ORF">ENSA7_50360</name>
</gene>
<evidence type="ECO:0000256" key="2">
    <source>
        <dbReference type="ARBA" id="ARBA00023004"/>
    </source>
</evidence>
<keyword evidence="3" id="KW-0223">Dioxygenase</keyword>
<keyword evidence="2" id="KW-0408">Iron</keyword>
<dbReference type="PANTHER" id="PTHR20883">
    <property type="entry name" value="PHYTANOYL-COA DIOXYGENASE DOMAIN CONTAINING 1"/>
    <property type="match status" value="1"/>
</dbReference>
<dbReference type="GO" id="GO:0016706">
    <property type="term" value="F:2-oxoglutarate-dependent dioxygenase activity"/>
    <property type="evidence" value="ECO:0007669"/>
    <property type="project" value="UniProtKB-ARBA"/>
</dbReference>
<comment type="caution">
    <text evidence="3">The sequence shown here is derived from an EMBL/GenBank/DDBJ whole genome shotgun (WGS) entry which is preliminary data.</text>
</comment>
<keyword evidence="1" id="KW-0479">Metal-binding</keyword>
<organism evidence="3 4">
    <name type="scientific">Enhygromyxa salina</name>
    <dbReference type="NCBI Taxonomy" id="215803"/>
    <lineage>
        <taxon>Bacteria</taxon>
        <taxon>Pseudomonadati</taxon>
        <taxon>Myxococcota</taxon>
        <taxon>Polyangia</taxon>
        <taxon>Nannocystales</taxon>
        <taxon>Nannocystaceae</taxon>
        <taxon>Enhygromyxa</taxon>
    </lineage>
</organism>
<protein>
    <submittedName>
        <fullName evidence="3">Phytanoyl-CoA dioxygenase (PhyH)</fullName>
    </submittedName>
</protein>
<reference evidence="3 4" key="1">
    <citation type="submission" date="2018-03" db="EMBL/GenBank/DDBJ databases">
        <title>Draft Genome Sequences of the Obligatory Marine Myxobacteria Enhygromyxa salina SWB007.</title>
        <authorList>
            <person name="Poehlein A."/>
            <person name="Moghaddam J.A."/>
            <person name="Harms H."/>
            <person name="Alanjari M."/>
            <person name="Koenig G.M."/>
            <person name="Daniel R."/>
            <person name="Schaeberle T.F."/>
        </authorList>
    </citation>
    <scope>NUCLEOTIDE SEQUENCE [LARGE SCALE GENOMIC DNA]</scope>
    <source>
        <strain evidence="3 4">SWB007</strain>
    </source>
</reference>
<dbReference type="Pfam" id="PF05721">
    <property type="entry name" value="PhyH"/>
    <property type="match status" value="1"/>
</dbReference>
<dbReference type="Gene3D" id="2.60.120.620">
    <property type="entry name" value="q2cbj1_9rhob like domain"/>
    <property type="match status" value="1"/>
</dbReference>
<evidence type="ECO:0000313" key="4">
    <source>
        <dbReference type="Proteomes" id="UP000238823"/>
    </source>
</evidence>
<dbReference type="SUPFAM" id="SSF51197">
    <property type="entry name" value="Clavaminate synthase-like"/>
    <property type="match status" value="1"/>
</dbReference>
<dbReference type="AlphaFoldDB" id="A0A2S9YIC2"/>